<dbReference type="AlphaFoldDB" id="A0A7Z9C0B1"/>
<accession>A0A7Z9C0B1</accession>
<name>A0A7Z9C0B1_9CYAN</name>
<proteinExistence type="predicted"/>
<gene>
    <name evidence="1" type="ORF">PL9631_850027</name>
</gene>
<evidence type="ECO:0000313" key="1">
    <source>
        <dbReference type="EMBL" id="VXD24581.1"/>
    </source>
</evidence>
<protein>
    <recommendedName>
        <fullName evidence="3">Thylakoid-associated protein</fullName>
    </recommendedName>
</protein>
<sequence>MSVLDTKTLEKLAAEIGENIYIDIAKWRLYLAEAHLHTQLAEQLYPLLDQGDFSESEVQQVLQKIHVNLGGGKQTTSLVNLIPNAGIQDLVRILKDFQEDL</sequence>
<reference evidence="1" key="1">
    <citation type="submission" date="2019-10" db="EMBL/GenBank/DDBJ databases">
        <authorList>
            <consortium name="Genoscope - CEA"/>
            <person name="William W."/>
        </authorList>
    </citation>
    <scope>NUCLEOTIDE SEQUENCE [LARGE SCALE GENOMIC DNA]</scope>
    <source>
        <strain evidence="1">BBR_PRJEB10994</strain>
    </source>
</reference>
<comment type="caution">
    <text evidence="1">The sequence shown here is derived from an EMBL/GenBank/DDBJ whole genome shotgun (WGS) entry which is preliminary data.</text>
</comment>
<dbReference type="InterPro" id="IPR021518">
    <property type="entry name" value="DUF3181"/>
</dbReference>
<dbReference type="Pfam" id="PF11378">
    <property type="entry name" value="DUF3181"/>
    <property type="match status" value="1"/>
</dbReference>
<keyword evidence="2" id="KW-1185">Reference proteome</keyword>
<organism evidence="1 2">
    <name type="scientific">Planktothrix paucivesiculata PCC 9631</name>
    <dbReference type="NCBI Taxonomy" id="671071"/>
    <lineage>
        <taxon>Bacteria</taxon>
        <taxon>Bacillati</taxon>
        <taxon>Cyanobacteriota</taxon>
        <taxon>Cyanophyceae</taxon>
        <taxon>Oscillatoriophycideae</taxon>
        <taxon>Oscillatoriales</taxon>
        <taxon>Microcoleaceae</taxon>
        <taxon>Planktothrix</taxon>
    </lineage>
</organism>
<evidence type="ECO:0000313" key="2">
    <source>
        <dbReference type="Proteomes" id="UP000182190"/>
    </source>
</evidence>
<evidence type="ECO:0008006" key="3">
    <source>
        <dbReference type="Google" id="ProtNLM"/>
    </source>
</evidence>
<dbReference type="EMBL" id="CZCS02000229">
    <property type="protein sequence ID" value="VXD24581.1"/>
    <property type="molecule type" value="Genomic_DNA"/>
</dbReference>
<dbReference type="RefSeq" id="WP_197046395.1">
    <property type="nucleotide sequence ID" value="NZ_LR735018.1"/>
</dbReference>
<dbReference type="Proteomes" id="UP000182190">
    <property type="component" value="Unassembled WGS sequence"/>
</dbReference>